<feature type="domain" description="MRN complex-interacting protein N-terminal" evidence="2">
    <location>
        <begin position="6"/>
        <end position="104"/>
    </location>
</feature>
<accession>A0A7S0BU63</accession>
<dbReference type="EMBL" id="HBEK01022836">
    <property type="protein sequence ID" value="CAD8402527.1"/>
    <property type="molecule type" value="Transcribed_RNA"/>
</dbReference>
<organism evidence="3">
    <name type="scientific">Rhodosorus marinus</name>
    <dbReference type="NCBI Taxonomy" id="101924"/>
    <lineage>
        <taxon>Eukaryota</taxon>
        <taxon>Rhodophyta</taxon>
        <taxon>Stylonematophyceae</taxon>
        <taxon>Stylonematales</taxon>
        <taxon>Stylonemataceae</taxon>
        <taxon>Rhodosorus</taxon>
    </lineage>
</organism>
<dbReference type="GO" id="GO:0005634">
    <property type="term" value="C:nucleus"/>
    <property type="evidence" value="ECO:0007669"/>
    <property type="project" value="TreeGrafter"/>
</dbReference>
<evidence type="ECO:0000259" key="2">
    <source>
        <dbReference type="Pfam" id="PF15749"/>
    </source>
</evidence>
<feature type="region of interest" description="Disordered" evidence="1">
    <location>
        <begin position="52"/>
        <end position="147"/>
    </location>
</feature>
<dbReference type="Pfam" id="PF15749">
    <property type="entry name" value="MRNIP"/>
    <property type="match status" value="1"/>
</dbReference>
<dbReference type="InterPro" id="IPR049472">
    <property type="entry name" value="MRNIP_N"/>
</dbReference>
<reference evidence="3" key="1">
    <citation type="submission" date="2021-01" db="EMBL/GenBank/DDBJ databases">
        <authorList>
            <person name="Corre E."/>
            <person name="Pelletier E."/>
            <person name="Niang G."/>
            <person name="Scheremetjew M."/>
            <person name="Finn R."/>
            <person name="Kale V."/>
            <person name="Holt S."/>
            <person name="Cochrane G."/>
            <person name="Meng A."/>
            <person name="Brown T."/>
            <person name="Cohen L."/>
        </authorList>
    </citation>
    <scope>NUCLEOTIDE SEQUENCE</scope>
    <source>
        <strain evidence="3">UTEX LB 2760</strain>
    </source>
</reference>
<dbReference type="PANTHER" id="PTHR15863">
    <property type="entry name" value="MRN COMPLEX-INTERACTING PROTEIN"/>
    <property type="match status" value="1"/>
</dbReference>
<dbReference type="PANTHER" id="PTHR15863:SF2">
    <property type="entry name" value="MRN COMPLEX-INTERACTING PROTEIN"/>
    <property type="match status" value="1"/>
</dbReference>
<dbReference type="GO" id="GO:0007095">
    <property type="term" value="P:mitotic G2 DNA damage checkpoint signaling"/>
    <property type="evidence" value="ECO:0007669"/>
    <property type="project" value="TreeGrafter"/>
</dbReference>
<sequence length="192" mass="21273">MIYICVLCFSCRTFQASTLRRDRKFVCKVCGIKQSVRKIIAQSHAAKDIRPVVQKLNRSRDSTGDESEEGSEDGDWTSSIEGAPSSSEVQQGRELSSTSCWSRYEGQERSTPRGNPANPDEKGARENLEALVPSNIPGTEENETTRKVEAPAFKSKAVVGIRESRAHTDLQESKAVVIDILAQVDDREWGVN</sequence>
<feature type="compositionally biased region" description="Acidic residues" evidence="1">
    <location>
        <begin position="64"/>
        <end position="75"/>
    </location>
</feature>
<feature type="compositionally biased region" description="Basic and acidic residues" evidence="1">
    <location>
        <begin position="119"/>
        <end position="128"/>
    </location>
</feature>
<gene>
    <name evidence="3" type="ORF">RMAR0315_LOCUS12532</name>
</gene>
<evidence type="ECO:0000256" key="1">
    <source>
        <dbReference type="SAM" id="MobiDB-lite"/>
    </source>
</evidence>
<dbReference type="GO" id="GO:0003682">
    <property type="term" value="F:chromatin binding"/>
    <property type="evidence" value="ECO:0007669"/>
    <property type="project" value="TreeGrafter"/>
</dbReference>
<feature type="compositionally biased region" description="Polar residues" evidence="1">
    <location>
        <begin position="84"/>
        <end position="101"/>
    </location>
</feature>
<dbReference type="InterPro" id="IPR032739">
    <property type="entry name" value="MRNIP"/>
</dbReference>
<proteinExistence type="predicted"/>
<name>A0A7S0BU63_9RHOD</name>
<evidence type="ECO:0000313" key="3">
    <source>
        <dbReference type="EMBL" id="CAD8402527.1"/>
    </source>
</evidence>
<dbReference type="AlphaFoldDB" id="A0A7S0BU63"/>
<protein>
    <recommendedName>
        <fullName evidence="2">MRN complex-interacting protein N-terminal domain-containing protein</fullName>
    </recommendedName>
</protein>